<proteinExistence type="predicted"/>
<dbReference type="SUPFAM" id="SSF51905">
    <property type="entry name" value="FAD/NAD(P)-binding domain"/>
    <property type="match status" value="1"/>
</dbReference>
<comment type="caution">
    <text evidence="1">The sequence shown here is derived from an EMBL/GenBank/DDBJ whole genome shotgun (WGS) entry which is preliminary data.</text>
</comment>
<dbReference type="EMBL" id="JAAOYM010000001">
    <property type="protein sequence ID" value="NIJ11959.1"/>
    <property type="molecule type" value="Genomic_DNA"/>
</dbReference>
<evidence type="ECO:0000313" key="1">
    <source>
        <dbReference type="EMBL" id="NIJ11959.1"/>
    </source>
</evidence>
<sequence>MAEDVDVVVLGMGPGGEALASRPVPGLAHTPYWTNRDAVTTGTVPESLVVLADVLTAEGLSLHTSAAAERVGHDGTDFTVRLADIRLRARRLLVATGRRADLEAVGLAELDREPRP</sequence>
<keyword evidence="2" id="KW-1185">Reference proteome</keyword>
<dbReference type="RefSeq" id="WP_208415636.1">
    <property type="nucleotide sequence ID" value="NZ_JAAOYM010000001.1"/>
</dbReference>
<dbReference type="Proteomes" id="UP000545493">
    <property type="component" value="Unassembled WGS sequence"/>
</dbReference>
<dbReference type="InterPro" id="IPR036188">
    <property type="entry name" value="FAD/NAD-bd_sf"/>
</dbReference>
<organism evidence="1 2">
    <name type="scientific">Saccharomonospora amisosensis</name>
    <dbReference type="NCBI Taxonomy" id="1128677"/>
    <lineage>
        <taxon>Bacteria</taxon>
        <taxon>Bacillati</taxon>
        <taxon>Actinomycetota</taxon>
        <taxon>Actinomycetes</taxon>
        <taxon>Pseudonocardiales</taxon>
        <taxon>Pseudonocardiaceae</taxon>
        <taxon>Saccharomonospora</taxon>
    </lineage>
</organism>
<name>A0A7X5UPR3_9PSEU</name>
<protein>
    <submittedName>
        <fullName evidence="1">Pyruvate/2-oxoglutarate dehydrogenase complex dihydrolipoamide dehydrogenase (E3) component</fullName>
    </submittedName>
</protein>
<dbReference type="AlphaFoldDB" id="A0A7X5UPR3"/>
<gene>
    <name evidence="1" type="ORF">FHU38_002303</name>
</gene>
<evidence type="ECO:0000313" key="2">
    <source>
        <dbReference type="Proteomes" id="UP000545493"/>
    </source>
</evidence>
<reference evidence="1 2" key="1">
    <citation type="submission" date="2020-03" db="EMBL/GenBank/DDBJ databases">
        <title>Sequencing the genomes of 1000 actinobacteria strains.</title>
        <authorList>
            <person name="Klenk H.-P."/>
        </authorList>
    </citation>
    <scope>NUCLEOTIDE SEQUENCE [LARGE SCALE GENOMIC DNA]</scope>
    <source>
        <strain evidence="1 2">DSM 45685</strain>
    </source>
</reference>
<keyword evidence="1" id="KW-0670">Pyruvate</keyword>
<accession>A0A7X5UPR3</accession>